<dbReference type="KEGG" id="aaq:AOC05_16805"/>
<dbReference type="Gene3D" id="3.40.1190.20">
    <property type="match status" value="1"/>
</dbReference>
<evidence type="ECO:0000256" key="5">
    <source>
        <dbReference type="ARBA" id="ARBA00022840"/>
    </source>
</evidence>
<dbReference type="InterPro" id="IPR050306">
    <property type="entry name" value="PfkB_Carbo_kinase"/>
</dbReference>
<dbReference type="OrthoDB" id="9808601at2"/>
<dbReference type="Pfam" id="PF00294">
    <property type="entry name" value="PfkB"/>
    <property type="match status" value="1"/>
</dbReference>
<keyword evidence="2" id="KW-0808">Transferase</keyword>
<keyword evidence="5" id="KW-0067">ATP-binding</keyword>
<evidence type="ECO:0000259" key="6">
    <source>
        <dbReference type="Pfam" id="PF00294"/>
    </source>
</evidence>
<dbReference type="PATRIC" id="fig|656366.3.peg.3620"/>
<evidence type="ECO:0000256" key="3">
    <source>
        <dbReference type="ARBA" id="ARBA00022741"/>
    </source>
</evidence>
<comment type="similarity">
    <text evidence="1">Belongs to the carbohydrate kinase PfkB family.</text>
</comment>
<dbReference type="InterPro" id="IPR011611">
    <property type="entry name" value="PfkB_dom"/>
</dbReference>
<dbReference type="AlphaFoldDB" id="A0A0M4QQY2"/>
<dbReference type="GO" id="GO:0005524">
    <property type="term" value="F:ATP binding"/>
    <property type="evidence" value="ECO:0007669"/>
    <property type="project" value="UniProtKB-KW"/>
</dbReference>
<dbReference type="PANTHER" id="PTHR43085">
    <property type="entry name" value="HEXOKINASE FAMILY MEMBER"/>
    <property type="match status" value="1"/>
</dbReference>
<evidence type="ECO:0000313" key="8">
    <source>
        <dbReference type="Proteomes" id="UP000062833"/>
    </source>
</evidence>
<keyword evidence="4 7" id="KW-0418">Kinase</keyword>
<name>A0A0M4QQY2_9MICC</name>
<reference evidence="8" key="1">
    <citation type="submission" date="2015-09" db="EMBL/GenBank/DDBJ databases">
        <title>Complete genome of Arthrobacter alpinus strain R3.8.</title>
        <authorList>
            <person name="See-Too W.S."/>
            <person name="Chan K.G."/>
        </authorList>
    </citation>
    <scope>NUCLEOTIDE SEQUENCE [LARGE SCALE GENOMIC DNA]</scope>
    <source>
        <strain evidence="8">R3.8</strain>
    </source>
</reference>
<feature type="domain" description="Carbohydrate kinase PfkB" evidence="6">
    <location>
        <begin position="9"/>
        <end position="293"/>
    </location>
</feature>
<dbReference type="PROSITE" id="PS00584">
    <property type="entry name" value="PFKB_KINASES_2"/>
    <property type="match status" value="1"/>
</dbReference>
<organism evidence="7 8">
    <name type="scientific">Arthrobacter alpinus</name>
    <dbReference type="NCBI Taxonomy" id="656366"/>
    <lineage>
        <taxon>Bacteria</taxon>
        <taxon>Bacillati</taxon>
        <taxon>Actinomycetota</taxon>
        <taxon>Actinomycetes</taxon>
        <taxon>Micrococcales</taxon>
        <taxon>Micrococcaceae</taxon>
        <taxon>Arthrobacter</taxon>
    </lineage>
</organism>
<dbReference type="GO" id="GO:0016301">
    <property type="term" value="F:kinase activity"/>
    <property type="evidence" value="ECO:0007669"/>
    <property type="project" value="UniProtKB-KW"/>
</dbReference>
<gene>
    <name evidence="7" type="ORF">AOC05_16805</name>
</gene>
<dbReference type="SUPFAM" id="SSF53613">
    <property type="entry name" value="Ribokinase-like"/>
    <property type="match status" value="1"/>
</dbReference>
<proteinExistence type="inferred from homology"/>
<evidence type="ECO:0000313" key="7">
    <source>
        <dbReference type="EMBL" id="ALE94347.1"/>
    </source>
</evidence>
<dbReference type="InterPro" id="IPR002173">
    <property type="entry name" value="Carboh/pur_kinase_PfkB_CS"/>
</dbReference>
<accession>A0A0M4QQY2</accession>
<evidence type="ECO:0000256" key="1">
    <source>
        <dbReference type="ARBA" id="ARBA00010688"/>
    </source>
</evidence>
<sequence length="310" mass="32822">MVSLRSNGPLAQGGTLTTHMAGSEANVAIALSRLGHTARWVGRVGEDPHGEFIQRQLRAESVDEWVTVDPDRSTGVMFLEKRTADISRALYYRQGSAGSEVGFIDVGPALESSARLLHLTGITPALSPRSREAFERAAAGAEAHGMVLSLDVNYRNKLWSRREATQVLSAAARHAKIVVASDDELCLLSSRPTGPEHPANIPAVAAELLALGVEEVVVKLGSDGAEVYTASGKFRVDAVPVNAVDTVGAGDAFTAGYLSAFLDGVPVVERLRRGNLMGGFAVSTLGDWEGLPKRAELDLLSAQAIGSTQR</sequence>
<dbReference type="RefSeq" id="WP_062009963.1">
    <property type="nucleotide sequence ID" value="NZ_CP012677.1"/>
</dbReference>
<keyword evidence="8" id="KW-1185">Reference proteome</keyword>
<dbReference type="EMBL" id="CP012677">
    <property type="protein sequence ID" value="ALE94347.1"/>
    <property type="molecule type" value="Genomic_DNA"/>
</dbReference>
<keyword evidence="3" id="KW-0547">Nucleotide-binding</keyword>
<dbReference type="PANTHER" id="PTHR43085:SF1">
    <property type="entry name" value="PSEUDOURIDINE KINASE-RELATED"/>
    <property type="match status" value="1"/>
</dbReference>
<evidence type="ECO:0000256" key="2">
    <source>
        <dbReference type="ARBA" id="ARBA00022679"/>
    </source>
</evidence>
<dbReference type="Proteomes" id="UP000062833">
    <property type="component" value="Chromosome"/>
</dbReference>
<protein>
    <submittedName>
        <fullName evidence="7">Sugar kinase</fullName>
    </submittedName>
</protein>
<dbReference type="CDD" id="cd01166">
    <property type="entry name" value="KdgK"/>
    <property type="match status" value="1"/>
</dbReference>
<dbReference type="InterPro" id="IPR029056">
    <property type="entry name" value="Ribokinase-like"/>
</dbReference>
<evidence type="ECO:0000256" key="4">
    <source>
        <dbReference type="ARBA" id="ARBA00022777"/>
    </source>
</evidence>